<feature type="region of interest" description="Disordered" evidence="1">
    <location>
        <begin position="37"/>
        <end position="60"/>
    </location>
</feature>
<gene>
    <name evidence="2" type="ORF">ACFO3D_14625</name>
</gene>
<accession>A0ABV9DKP8</accession>
<dbReference type="RefSeq" id="WP_390297560.1">
    <property type="nucleotide sequence ID" value="NZ_JBHSFU010000008.1"/>
</dbReference>
<protein>
    <submittedName>
        <fullName evidence="2">Uncharacterized protein</fullName>
    </submittedName>
</protein>
<dbReference type="Proteomes" id="UP001595989">
    <property type="component" value="Unassembled WGS sequence"/>
</dbReference>
<keyword evidence="3" id="KW-1185">Reference proteome</keyword>
<comment type="caution">
    <text evidence="2">The sequence shown here is derived from an EMBL/GenBank/DDBJ whole genome shotgun (WGS) entry which is preliminary data.</text>
</comment>
<evidence type="ECO:0000256" key="1">
    <source>
        <dbReference type="SAM" id="MobiDB-lite"/>
    </source>
</evidence>
<name>A0ABV9DKP8_9BACI</name>
<evidence type="ECO:0000313" key="3">
    <source>
        <dbReference type="Proteomes" id="UP001595989"/>
    </source>
</evidence>
<proteinExistence type="predicted"/>
<evidence type="ECO:0000313" key="2">
    <source>
        <dbReference type="EMBL" id="MFC4559430.1"/>
    </source>
</evidence>
<dbReference type="EMBL" id="JBHSFU010000008">
    <property type="protein sequence ID" value="MFC4559430.1"/>
    <property type="molecule type" value="Genomic_DNA"/>
</dbReference>
<sequence>MWEGILDRLPDWAELICAFAAFAVPYSIFKINTKLHEFGDPPWKKEESPKRPEDKDTSEG</sequence>
<reference evidence="3" key="1">
    <citation type="journal article" date="2019" name="Int. J. Syst. Evol. Microbiol.">
        <title>The Global Catalogue of Microorganisms (GCM) 10K type strain sequencing project: providing services to taxonomists for standard genome sequencing and annotation.</title>
        <authorList>
            <consortium name="The Broad Institute Genomics Platform"/>
            <consortium name="The Broad Institute Genome Sequencing Center for Infectious Disease"/>
            <person name="Wu L."/>
            <person name="Ma J."/>
        </authorList>
    </citation>
    <scope>NUCLEOTIDE SEQUENCE [LARGE SCALE GENOMIC DNA]</scope>
    <source>
        <strain evidence="3">CGMCC 4.7426</strain>
    </source>
</reference>
<organism evidence="2 3">
    <name type="scientific">Virgibacillus kekensis</name>
    <dbReference type="NCBI Taxonomy" id="202261"/>
    <lineage>
        <taxon>Bacteria</taxon>
        <taxon>Bacillati</taxon>
        <taxon>Bacillota</taxon>
        <taxon>Bacilli</taxon>
        <taxon>Bacillales</taxon>
        <taxon>Bacillaceae</taxon>
        <taxon>Virgibacillus</taxon>
    </lineage>
</organism>